<dbReference type="Proteomes" id="UP000287605">
    <property type="component" value="Unassembled WGS sequence"/>
</dbReference>
<dbReference type="EMBL" id="NGKA01000024">
    <property type="protein sequence ID" value="RSU09205.1"/>
    <property type="molecule type" value="Genomic_DNA"/>
</dbReference>
<keyword evidence="1" id="KW-1015">Disulfide bond</keyword>
<dbReference type="Gene3D" id="3.50.4.20">
    <property type="match status" value="1"/>
</dbReference>
<feature type="region of interest" description="Disordered" evidence="2">
    <location>
        <begin position="141"/>
        <end position="211"/>
    </location>
</feature>
<sequence>MMTTKSKDSLNEKAVPQSETEEEVKEVKETSPKTVFRISADRLMINQKEYKLLTDFREGFDLDSLNDRYSDVLNKYDFIVGDIGFDQLRLKGFFEDYRKKVAVDQKISALEDYLYEYCNFGCAYFVLEKVEKDKEVVEKRAAHVKEKKGKPRTPKQQTRKKNQGNFKNQKKGKTNQPAKPKPNQRGKKHESPVKEKKSSERHFTIRQKEQG</sequence>
<feature type="disulfide bond" evidence="1">
    <location>
        <begin position="118"/>
        <end position="122"/>
    </location>
</feature>
<comment type="caution">
    <text evidence="3">The sequence shown here is derived from an EMBL/GenBank/DDBJ whole genome shotgun (WGS) entry which is preliminary data.</text>
</comment>
<organism evidence="3 4">
    <name type="scientific">Vagococcus elongatus</name>
    <dbReference type="NCBI Taxonomy" id="180344"/>
    <lineage>
        <taxon>Bacteria</taxon>
        <taxon>Bacillati</taxon>
        <taxon>Bacillota</taxon>
        <taxon>Bacilli</taxon>
        <taxon>Lactobacillales</taxon>
        <taxon>Enterococcaceae</taxon>
        <taxon>Vagococcus</taxon>
    </lineage>
</organism>
<feature type="compositionally biased region" description="Basic and acidic residues" evidence="2">
    <location>
        <begin position="1"/>
        <end position="11"/>
    </location>
</feature>
<evidence type="ECO:0000256" key="2">
    <source>
        <dbReference type="SAM" id="MobiDB-lite"/>
    </source>
</evidence>
<evidence type="ECO:0000256" key="1">
    <source>
        <dbReference type="PIRSR" id="PIRSR012565-1"/>
    </source>
</evidence>
<name>A0A430AM81_9ENTE</name>
<dbReference type="InterPro" id="IPR038141">
    <property type="entry name" value="YutD-like_sf"/>
</dbReference>
<dbReference type="InterPro" id="IPR009370">
    <property type="entry name" value="YutD-like"/>
</dbReference>
<proteinExistence type="predicted"/>
<reference evidence="3 4" key="1">
    <citation type="submission" date="2017-05" db="EMBL/GenBank/DDBJ databases">
        <title>Vagococcus spp. assemblies.</title>
        <authorList>
            <person name="Gulvik C.A."/>
        </authorList>
    </citation>
    <scope>NUCLEOTIDE SEQUENCE [LARGE SCALE GENOMIC DNA]</scope>
    <source>
        <strain evidence="3 4">CCUG 51432</strain>
    </source>
</reference>
<protein>
    <recommendedName>
        <fullName evidence="5">Transcriptional regulator</fullName>
    </recommendedName>
</protein>
<gene>
    <name evidence="3" type="ORF">CBF29_12105</name>
</gene>
<dbReference type="AlphaFoldDB" id="A0A430AM81"/>
<feature type="compositionally biased region" description="Basic residues" evidence="2">
    <location>
        <begin position="145"/>
        <end position="173"/>
    </location>
</feature>
<evidence type="ECO:0000313" key="3">
    <source>
        <dbReference type="EMBL" id="RSU09205.1"/>
    </source>
</evidence>
<evidence type="ECO:0008006" key="5">
    <source>
        <dbReference type="Google" id="ProtNLM"/>
    </source>
</evidence>
<evidence type="ECO:0000313" key="4">
    <source>
        <dbReference type="Proteomes" id="UP000287605"/>
    </source>
</evidence>
<dbReference type="Pfam" id="PF06265">
    <property type="entry name" value="YutD-like"/>
    <property type="match status" value="1"/>
</dbReference>
<accession>A0A430AM81</accession>
<feature type="compositionally biased region" description="Basic and acidic residues" evidence="2">
    <location>
        <begin position="189"/>
        <end position="211"/>
    </location>
</feature>
<dbReference type="PIRSF" id="PIRSF012565">
    <property type="entry name" value="DUF1027"/>
    <property type="match status" value="1"/>
</dbReference>
<feature type="region of interest" description="Disordered" evidence="2">
    <location>
        <begin position="1"/>
        <end position="30"/>
    </location>
</feature>
<keyword evidence="4" id="KW-1185">Reference proteome</keyword>